<dbReference type="EnsemblPlants" id="Bo2g099200.1">
    <property type="protein sequence ID" value="Bo2g099200.1"/>
    <property type="gene ID" value="Bo2g099200"/>
</dbReference>
<name>A0A0D3AS95_BRAOL</name>
<feature type="compositionally biased region" description="Basic and acidic residues" evidence="1">
    <location>
        <begin position="1"/>
        <end position="11"/>
    </location>
</feature>
<reference evidence="2" key="2">
    <citation type="submission" date="2015-03" db="UniProtKB">
        <authorList>
            <consortium name="EnsemblPlants"/>
        </authorList>
    </citation>
    <scope>IDENTIFICATION</scope>
</reference>
<proteinExistence type="predicted"/>
<dbReference type="Proteomes" id="UP000032141">
    <property type="component" value="Chromosome C2"/>
</dbReference>
<evidence type="ECO:0000313" key="2">
    <source>
        <dbReference type="EnsemblPlants" id="Bo2g099200.1"/>
    </source>
</evidence>
<dbReference type="PANTHER" id="PTHR33240:SF8">
    <property type="entry name" value="OS03G0439900 PROTEIN"/>
    <property type="match status" value="1"/>
</dbReference>
<accession>A0A0D3AS95</accession>
<organism evidence="2 3">
    <name type="scientific">Brassica oleracea var. oleracea</name>
    <dbReference type="NCBI Taxonomy" id="109376"/>
    <lineage>
        <taxon>Eukaryota</taxon>
        <taxon>Viridiplantae</taxon>
        <taxon>Streptophyta</taxon>
        <taxon>Embryophyta</taxon>
        <taxon>Tracheophyta</taxon>
        <taxon>Spermatophyta</taxon>
        <taxon>Magnoliopsida</taxon>
        <taxon>eudicotyledons</taxon>
        <taxon>Gunneridae</taxon>
        <taxon>Pentapetalae</taxon>
        <taxon>rosids</taxon>
        <taxon>malvids</taxon>
        <taxon>Brassicales</taxon>
        <taxon>Brassicaceae</taxon>
        <taxon>Brassiceae</taxon>
        <taxon>Brassica</taxon>
    </lineage>
</organism>
<feature type="compositionally biased region" description="Basic and acidic residues" evidence="1">
    <location>
        <begin position="87"/>
        <end position="103"/>
    </location>
</feature>
<dbReference type="AlphaFoldDB" id="A0A0D3AS95"/>
<dbReference type="PANTHER" id="PTHR33240">
    <property type="entry name" value="OS08G0508500 PROTEIN"/>
    <property type="match status" value="1"/>
</dbReference>
<evidence type="ECO:0000313" key="3">
    <source>
        <dbReference type="Proteomes" id="UP000032141"/>
    </source>
</evidence>
<reference evidence="2 3" key="1">
    <citation type="journal article" date="2014" name="Genome Biol.">
        <title>Transcriptome and methylome profiling reveals relics of genome dominance in the mesopolyploid Brassica oleracea.</title>
        <authorList>
            <person name="Parkin I.A."/>
            <person name="Koh C."/>
            <person name="Tang H."/>
            <person name="Robinson S.J."/>
            <person name="Kagale S."/>
            <person name="Clarke W.E."/>
            <person name="Town C.D."/>
            <person name="Nixon J."/>
            <person name="Krishnakumar V."/>
            <person name="Bidwell S.L."/>
            <person name="Denoeud F."/>
            <person name="Belcram H."/>
            <person name="Links M.G."/>
            <person name="Just J."/>
            <person name="Clarke C."/>
            <person name="Bender T."/>
            <person name="Huebert T."/>
            <person name="Mason A.S."/>
            <person name="Pires J.C."/>
            <person name="Barker G."/>
            <person name="Moore J."/>
            <person name="Walley P.G."/>
            <person name="Manoli S."/>
            <person name="Batley J."/>
            <person name="Edwards D."/>
            <person name="Nelson M.N."/>
            <person name="Wang X."/>
            <person name="Paterson A.H."/>
            <person name="King G."/>
            <person name="Bancroft I."/>
            <person name="Chalhoub B."/>
            <person name="Sharpe A.G."/>
        </authorList>
    </citation>
    <scope>NUCLEOTIDE SEQUENCE</scope>
    <source>
        <strain evidence="2 3">cv. TO1000</strain>
    </source>
</reference>
<feature type="compositionally biased region" description="Polar residues" evidence="1">
    <location>
        <begin position="27"/>
        <end position="39"/>
    </location>
</feature>
<keyword evidence="3" id="KW-1185">Reference proteome</keyword>
<protein>
    <submittedName>
        <fullName evidence="2">Uncharacterized protein</fullName>
    </submittedName>
</protein>
<dbReference type="eggNOG" id="KOG0017">
    <property type="taxonomic scope" value="Eukaryota"/>
</dbReference>
<evidence type="ECO:0000256" key="1">
    <source>
        <dbReference type="SAM" id="MobiDB-lite"/>
    </source>
</evidence>
<dbReference type="HOGENOM" id="CLU_1014058_0_0_1"/>
<feature type="region of interest" description="Disordered" evidence="1">
    <location>
        <begin position="1"/>
        <end position="103"/>
    </location>
</feature>
<dbReference type="Gramene" id="Bo2g099200.1">
    <property type="protein sequence ID" value="Bo2g099200.1"/>
    <property type="gene ID" value="Bo2g099200"/>
</dbReference>
<sequence length="275" mass="30857">SSLADLRKSAEENSTSQLHLTGLERCPSSQNPSETSPAEKQNFENPLPPEKDTEIDEVERVDLDPSDVSNDTEEDADIHPRRTRSRSAREDSPFDKTMTKEEENLYWVEQEELPEKQTEITCSKRRQARKSAGEKSDIRDLRDYITKTAAEVRAVKSQIHHATSAAPEIDRLLEEARKTPFTAPISDTKVFDPGKIKVPIYNGKTSMTLGSIRLPVMAKEVTKIVDFTVVDHPAFYNVIMGTPWLNALKAISSTYHLGIKFLTQSGVAAVWGCQK</sequence>